<feature type="signal peptide" evidence="1">
    <location>
        <begin position="1"/>
        <end position="31"/>
    </location>
</feature>
<evidence type="ECO:0008006" key="3">
    <source>
        <dbReference type="Google" id="ProtNLM"/>
    </source>
</evidence>
<dbReference type="InterPro" id="IPR028082">
    <property type="entry name" value="Peripla_BP_I"/>
</dbReference>
<name>A0A085MYT0_9BILA</name>
<evidence type="ECO:0000313" key="2">
    <source>
        <dbReference type="EMBL" id="KFD62376.1"/>
    </source>
</evidence>
<dbReference type="Proteomes" id="UP000030758">
    <property type="component" value="Unassembled WGS sequence"/>
</dbReference>
<dbReference type="EMBL" id="KL367597">
    <property type="protein sequence ID" value="KFD62376.1"/>
    <property type="molecule type" value="Genomic_DNA"/>
</dbReference>
<dbReference type="AlphaFoldDB" id="A0A085MYT0"/>
<reference evidence="2" key="1">
    <citation type="journal article" date="2014" name="Nat. Genet.">
        <title>Genome and transcriptome of the porcine whipworm Trichuris suis.</title>
        <authorList>
            <person name="Jex A.R."/>
            <person name="Nejsum P."/>
            <person name="Schwarz E.M."/>
            <person name="Hu L."/>
            <person name="Young N.D."/>
            <person name="Hall R.S."/>
            <person name="Korhonen P.K."/>
            <person name="Liao S."/>
            <person name="Thamsborg S."/>
            <person name="Xia J."/>
            <person name="Xu P."/>
            <person name="Wang S."/>
            <person name="Scheerlinck J.P."/>
            <person name="Hofmann A."/>
            <person name="Sternberg P.W."/>
            <person name="Wang J."/>
            <person name="Gasser R.B."/>
        </authorList>
    </citation>
    <scope>NUCLEOTIDE SEQUENCE [LARGE SCALE GENOMIC DNA]</scope>
    <source>
        <strain evidence="2">DCEP-RM93F</strain>
    </source>
</reference>
<dbReference type="SUPFAM" id="SSF53822">
    <property type="entry name" value="Periplasmic binding protein-like I"/>
    <property type="match status" value="1"/>
</dbReference>
<proteinExistence type="predicted"/>
<gene>
    <name evidence="2" type="ORF">M514_25499</name>
</gene>
<accession>A0A085MYT0</accession>
<feature type="chain" id="PRO_5001795506" description="Receptor ligand binding region domain-containing protein" evidence="1">
    <location>
        <begin position="32"/>
        <end position="161"/>
    </location>
</feature>
<dbReference type="Gene3D" id="3.40.50.2300">
    <property type="match status" value="1"/>
</dbReference>
<sequence>MKESDAMNYPRKHMTASALCCLSMLLANATSLKVVGNAADVPDKRLPVHIGAVFPMSAGMGGWPGGEGCLPAATMALEDVNKLLLNVRLVMYWEDSQSKLQFFSLNVLMRLFQHWALSLLIEISTVRKNTFFPTFYKGIYAGGVKSLVDEGVQKFTEIVFE</sequence>
<keyword evidence="1" id="KW-0732">Signal</keyword>
<organism evidence="2">
    <name type="scientific">Trichuris suis</name>
    <name type="common">pig whipworm</name>
    <dbReference type="NCBI Taxonomy" id="68888"/>
    <lineage>
        <taxon>Eukaryota</taxon>
        <taxon>Metazoa</taxon>
        <taxon>Ecdysozoa</taxon>
        <taxon>Nematoda</taxon>
        <taxon>Enoplea</taxon>
        <taxon>Dorylaimia</taxon>
        <taxon>Trichinellida</taxon>
        <taxon>Trichuridae</taxon>
        <taxon>Trichuris</taxon>
    </lineage>
</organism>
<evidence type="ECO:0000256" key="1">
    <source>
        <dbReference type="SAM" id="SignalP"/>
    </source>
</evidence>
<protein>
    <recommendedName>
        <fullName evidence="3">Receptor ligand binding region domain-containing protein</fullName>
    </recommendedName>
</protein>